<evidence type="ECO:0000313" key="2">
    <source>
        <dbReference type="EMBL" id="RSL42965.1"/>
    </source>
</evidence>
<feature type="compositionally biased region" description="Polar residues" evidence="1">
    <location>
        <begin position="24"/>
        <end position="33"/>
    </location>
</feature>
<dbReference type="OrthoDB" id="5092442at2759"/>
<reference evidence="2 3" key="1">
    <citation type="submission" date="2017-06" db="EMBL/GenBank/DDBJ databases">
        <title>Comparative genomic analysis of Ambrosia Fusariam Clade fungi.</title>
        <authorList>
            <person name="Stajich J.E."/>
            <person name="Carrillo J."/>
            <person name="Kijimoto T."/>
            <person name="Eskalen A."/>
            <person name="O'Donnell K."/>
            <person name="Kasson M."/>
        </authorList>
    </citation>
    <scope>NUCLEOTIDE SEQUENCE [LARGE SCALE GENOMIC DNA]</scope>
    <source>
        <strain evidence="2 3">NRRL62584</strain>
    </source>
</reference>
<evidence type="ECO:0000256" key="1">
    <source>
        <dbReference type="SAM" id="MobiDB-lite"/>
    </source>
</evidence>
<evidence type="ECO:0000313" key="3">
    <source>
        <dbReference type="Proteomes" id="UP000288168"/>
    </source>
</evidence>
<comment type="caution">
    <text evidence="2">The sequence shown here is derived from an EMBL/GenBank/DDBJ whole genome shotgun (WGS) entry which is preliminary data.</text>
</comment>
<protein>
    <submittedName>
        <fullName evidence="2">Uncharacterized protein</fullName>
    </submittedName>
</protein>
<dbReference type="AlphaFoldDB" id="A0A428NQD4"/>
<feature type="region of interest" description="Disordered" evidence="1">
    <location>
        <begin position="1"/>
        <end position="33"/>
    </location>
</feature>
<name>A0A428NQD4_9HYPO</name>
<dbReference type="EMBL" id="NKCI01000342">
    <property type="protein sequence ID" value="RSL42965.1"/>
    <property type="molecule type" value="Genomic_DNA"/>
</dbReference>
<dbReference type="Proteomes" id="UP000288168">
    <property type="component" value="Unassembled WGS sequence"/>
</dbReference>
<proteinExistence type="predicted"/>
<keyword evidence="3" id="KW-1185">Reference proteome</keyword>
<dbReference type="STRING" id="1325734.A0A428NQD4"/>
<gene>
    <name evidence="2" type="ORF">CEP54_015284</name>
</gene>
<sequence>MEREREQPFAGQQSAQYHPHVASSALQPRADNTSDTLTLAETPRYFYEDEWVWYRAQQWSLDPSAFFRDWLSQGCVACLIYRRIQALSSQKRKPSRPKRSRHTIPKLPEEETPISTIELRICLVFFHLLRTRFQDLFYFKHRIDPLAVYLSTHWLGERADLSKNFTKFNTSGGRYYELTTSTGHPGVLLLSTTFSCEILEKTGDLGPVLDAANEEIPRVGAMPTYDNAVNEIFSIFKACLEKWIGSMAQNPHSQTSVEQLIDLRAQSSNNQNLPCPTPFDIQLVTAPETSTVEETSAVPETFPAFPQTATVAVCVDGIMRSFPSSIVLWIPDTSGVMTRVCVGALADGSNIPVLAAPHLIAAPPLNYPPSSEATNNHVLSPTEWSGFMV</sequence>
<organism evidence="2 3">
    <name type="scientific">Fusarium duplospermum</name>
    <dbReference type="NCBI Taxonomy" id="1325734"/>
    <lineage>
        <taxon>Eukaryota</taxon>
        <taxon>Fungi</taxon>
        <taxon>Dikarya</taxon>
        <taxon>Ascomycota</taxon>
        <taxon>Pezizomycotina</taxon>
        <taxon>Sordariomycetes</taxon>
        <taxon>Hypocreomycetidae</taxon>
        <taxon>Hypocreales</taxon>
        <taxon>Nectriaceae</taxon>
        <taxon>Fusarium</taxon>
        <taxon>Fusarium solani species complex</taxon>
    </lineage>
</organism>
<accession>A0A428NQD4</accession>